<dbReference type="EMBL" id="JBHRTS010000010">
    <property type="protein sequence ID" value="MFC3195719.1"/>
    <property type="molecule type" value="Genomic_DNA"/>
</dbReference>
<keyword evidence="1" id="KW-1133">Transmembrane helix</keyword>
<name>A0ABV7JFS1_9GAMM</name>
<feature type="transmembrane region" description="Helical" evidence="1">
    <location>
        <begin position="98"/>
        <end position="118"/>
    </location>
</feature>
<reference evidence="3" key="1">
    <citation type="journal article" date="2019" name="Int. J. Syst. Evol. Microbiol.">
        <title>The Global Catalogue of Microorganisms (GCM) 10K type strain sequencing project: providing services to taxonomists for standard genome sequencing and annotation.</title>
        <authorList>
            <consortium name="The Broad Institute Genomics Platform"/>
            <consortium name="The Broad Institute Genome Sequencing Center for Infectious Disease"/>
            <person name="Wu L."/>
            <person name="Ma J."/>
        </authorList>
    </citation>
    <scope>NUCLEOTIDE SEQUENCE [LARGE SCALE GENOMIC DNA]</scope>
    <source>
        <strain evidence="3">KCTC 42953</strain>
    </source>
</reference>
<keyword evidence="1" id="KW-0472">Membrane</keyword>
<sequence length="164" mass="18766">MTAGELFGKLHYYSALTALILGTWVLFKAKGSRLHRKVGLAYVIAMTVMLTSSFLTYRLYGYFGLFHWLSVISTLTLMAGMWPLWAPKPISNARLIHLQFMYWSVIGLYMGLVAELFTRIPDTPFIVMVVVSSGLVYLAGIIGMLLHYRTWYDRFADKNHRQST</sequence>
<dbReference type="RefSeq" id="WP_077412504.1">
    <property type="nucleotide sequence ID" value="NZ_JBHRTS010000010.1"/>
</dbReference>
<evidence type="ECO:0000256" key="1">
    <source>
        <dbReference type="SAM" id="Phobius"/>
    </source>
</evidence>
<proteinExistence type="predicted"/>
<keyword evidence="1" id="KW-0812">Transmembrane</keyword>
<evidence type="ECO:0000313" key="2">
    <source>
        <dbReference type="EMBL" id="MFC3195719.1"/>
    </source>
</evidence>
<evidence type="ECO:0008006" key="4">
    <source>
        <dbReference type="Google" id="ProtNLM"/>
    </source>
</evidence>
<comment type="caution">
    <text evidence="2">The sequence shown here is derived from an EMBL/GenBank/DDBJ whole genome shotgun (WGS) entry which is preliminary data.</text>
</comment>
<gene>
    <name evidence="2" type="ORF">ACFODZ_15800</name>
</gene>
<organism evidence="2 3">
    <name type="scientific">Marinicella sediminis</name>
    <dbReference type="NCBI Taxonomy" id="1792834"/>
    <lineage>
        <taxon>Bacteria</taxon>
        <taxon>Pseudomonadati</taxon>
        <taxon>Pseudomonadota</taxon>
        <taxon>Gammaproteobacteria</taxon>
        <taxon>Lysobacterales</taxon>
        <taxon>Marinicellaceae</taxon>
        <taxon>Marinicella</taxon>
    </lineage>
</organism>
<evidence type="ECO:0000313" key="3">
    <source>
        <dbReference type="Proteomes" id="UP001595533"/>
    </source>
</evidence>
<feature type="transmembrane region" description="Helical" evidence="1">
    <location>
        <begin position="66"/>
        <end position="86"/>
    </location>
</feature>
<feature type="transmembrane region" description="Helical" evidence="1">
    <location>
        <begin position="39"/>
        <end position="60"/>
    </location>
</feature>
<feature type="transmembrane region" description="Helical" evidence="1">
    <location>
        <begin position="12"/>
        <end position="27"/>
    </location>
</feature>
<keyword evidence="3" id="KW-1185">Reference proteome</keyword>
<dbReference type="Proteomes" id="UP001595533">
    <property type="component" value="Unassembled WGS sequence"/>
</dbReference>
<feature type="transmembrane region" description="Helical" evidence="1">
    <location>
        <begin position="124"/>
        <end position="148"/>
    </location>
</feature>
<protein>
    <recommendedName>
        <fullName evidence="4">DUF2306 domain-containing protein</fullName>
    </recommendedName>
</protein>
<accession>A0ABV7JFS1</accession>